<name>A0ACB9HSJ2_9ASTR</name>
<keyword evidence="2" id="KW-1185">Reference proteome</keyword>
<proteinExistence type="predicted"/>
<organism evidence="1 2">
    <name type="scientific">Smallanthus sonchifolius</name>
    <dbReference type="NCBI Taxonomy" id="185202"/>
    <lineage>
        <taxon>Eukaryota</taxon>
        <taxon>Viridiplantae</taxon>
        <taxon>Streptophyta</taxon>
        <taxon>Embryophyta</taxon>
        <taxon>Tracheophyta</taxon>
        <taxon>Spermatophyta</taxon>
        <taxon>Magnoliopsida</taxon>
        <taxon>eudicotyledons</taxon>
        <taxon>Gunneridae</taxon>
        <taxon>Pentapetalae</taxon>
        <taxon>asterids</taxon>
        <taxon>campanulids</taxon>
        <taxon>Asterales</taxon>
        <taxon>Asteraceae</taxon>
        <taxon>Asteroideae</taxon>
        <taxon>Heliantheae alliance</taxon>
        <taxon>Millerieae</taxon>
        <taxon>Smallanthus</taxon>
    </lineage>
</organism>
<evidence type="ECO:0000313" key="2">
    <source>
        <dbReference type="Proteomes" id="UP001056120"/>
    </source>
</evidence>
<sequence length="122" mass="14138">MCSSFDELEAKSVTVIEPKYKLFLIVLSLLFSIQVINFKNRFGLVFVTGPASSQETQSFSQLKNINVDDELQVVMKRMMYMANCSSRVCFVLKHFLMEEHRCRLRVAGVDDELQVVMMEVMR</sequence>
<reference evidence="1 2" key="2">
    <citation type="journal article" date="2022" name="Mol. Ecol. Resour.">
        <title>The genomes of chicory, endive, great burdock and yacon provide insights into Asteraceae paleo-polyploidization history and plant inulin production.</title>
        <authorList>
            <person name="Fan W."/>
            <person name="Wang S."/>
            <person name="Wang H."/>
            <person name="Wang A."/>
            <person name="Jiang F."/>
            <person name="Liu H."/>
            <person name="Zhao H."/>
            <person name="Xu D."/>
            <person name="Zhang Y."/>
        </authorList>
    </citation>
    <scope>NUCLEOTIDE SEQUENCE [LARGE SCALE GENOMIC DNA]</scope>
    <source>
        <strain evidence="2">cv. Yunnan</strain>
        <tissue evidence="1">Leaves</tissue>
    </source>
</reference>
<dbReference type="Proteomes" id="UP001056120">
    <property type="component" value="Linkage Group LG11"/>
</dbReference>
<comment type="caution">
    <text evidence="1">The sequence shown here is derived from an EMBL/GenBank/DDBJ whole genome shotgun (WGS) entry which is preliminary data.</text>
</comment>
<dbReference type="EMBL" id="CM042028">
    <property type="protein sequence ID" value="KAI3798456.1"/>
    <property type="molecule type" value="Genomic_DNA"/>
</dbReference>
<accession>A0ACB9HSJ2</accession>
<protein>
    <submittedName>
        <fullName evidence="1">Uncharacterized protein</fullName>
    </submittedName>
</protein>
<gene>
    <name evidence="1" type="ORF">L1987_33733</name>
</gene>
<evidence type="ECO:0000313" key="1">
    <source>
        <dbReference type="EMBL" id="KAI3798456.1"/>
    </source>
</evidence>
<reference evidence="2" key="1">
    <citation type="journal article" date="2022" name="Mol. Ecol. Resour.">
        <title>The genomes of chicory, endive, great burdock and yacon provide insights into Asteraceae palaeo-polyploidization history and plant inulin production.</title>
        <authorList>
            <person name="Fan W."/>
            <person name="Wang S."/>
            <person name="Wang H."/>
            <person name="Wang A."/>
            <person name="Jiang F."/>
            <person name="Liu H."/>
            <person name="Zhao H."/>
            <person name="Xu D."/>
            <person name="Zhang Y."/>
        </authorList>
    </citation>
    <scope>NUCLEOTIDE SEQUENCE [LARGE SCALE GENOMIC DNA]</scope>
    <source>
        <strain evidence="2">cv. Yunnan</strain>
    </source>
</reference>